<dbReference type="InterPro" id="IPR006501">
    <property type="entry name" value="Pectinesterase_inhib_dom"/>
</dbReference>
<evidence type="ECO:0000313" key="11">
    <source>
        <dbReference type="Proteomes" id="UP000036987"/>
    </source>
</evidence>
<dbReference type="Proteomes" id="UP000036987">
    <property type="component" value="Unassembled WGS sequence"/>
</dbReference>
<dbReference type="Gene3D" id="1.20.140.40">
    <property type="entry name" value="Invertase/pectin methylesterase inhibitor family protein"/>
    <property type="match status" value="1"/>
</dbReference>
<comment type="caution">
    <text evidence="10">The sequence shown here is derived from an EMBL/GenBank/DDBJ whole genome shotgun (WGS) entry which is preliminary data.</text>
</comment>
<dbReference type="GO" id="GO:0042545">
    <property type="term" value="P:cell wall modification"/>
    <property type="evidence" value="ECO:0007669"/>
    <property type="project" value="UniProtKB-UniRule"/>
</dbReference>
<evidence type="ECO:0000256" key="7">
    <source>
        <dbReference type="RuleBase" id="RU000589"/>
    </source>
</evidence>
<dbReference type="STRING" id="29655.A0A0K9PNN0"/>
<dbReference type="PANTHER" id="PTHR31707">
    <property type="entry name" value="PECTINESTERASE"/>
    <property type="match status" value="1"/>
</dbReference>
<evidence type="ECO:0000256" key="1">
    <source>
        <dbReference type="ARBA" id="ARBA00005184"/>
    </source>
</evidence>
<dbReference type="GO" id="GO:0046910">
    <property type="term" value="F:pectinesterase inhibitor activity"/>
    <property type="evidence" value="ECO:0000318"/>
    <property type="project" value="GO_Central"/>
</dbReference>
<evidence type="ECO:0000256" key="6">
    <source>
        <dbReference type="PROSITE-ProRule" id="PRU10040"/>
    </source>
</evidence>
<dbReference type="PROSITE" id="PS00800">
    <property type="entry name" value="PECTINESTERASE_1"/>
    <property type="match status" value="1"/>
</dbReference>
<reference evidence="11" key="1">
    <citation type="journal article" date="2016" name="Nature">
        <title>The genome of the seagrass Zostera marina reveals angiosperm adaptation to the sea.</title>
        <authorList>
            <person name="Olsen J.L."/>
            <person name="Rouze P."/>
            <person name="Verhelst B."/>
            <person name="Lin Y.-C."/>
            <person name="Bayer T."/>
            <person name="Collen J."/>
            <person name="Dattolo E."/>
            <person name="De Paoli E."/>
            <person name="Dittami S."/>
            <person name="Maumus F."/>
            <person name="Michel G."/>
            <person name="Kersting A."/>
            <person name="Lauritano C."/>
            <person name="Lohaus R."/>
            <person name="Toepel M."/>
            <person name="Tonon T."/>
            <person name="Vanneste K."/>
            <person name="Amirebrahimi M."/>
            <person name="Brakel J."/>
            <person name="Bostroem C."/>
            <person name="Chovatia M."/>
            <person name="Grimwood J."/>
            <person name="Jenkins J.W."/>
            <person name="Jueterbock A."/>
            <person name="Mraz A."/>
            <person name="Stam W.T."/>
            <person name="Tice H."/>
            <person name="Bornberg-Bauer E."/>
            <person name="Green P.J."/>
            <person name="Pearson G.A."/>
            <person name="Procaccini G."/>
            <person name="Duarte C.M."/>
            <person name="Schmutz J."/>
            <person name="Reusch T.B.H."/>
            <person name="Van de Peer Y."/>
        </authorList>
    </citation>
    <scope>NUCLEOTIDE SEQUENCE [LARGE SCALE GENOMIC DNA]</scope>
    <source>
        <strain evidence="11">cv. Finnish</strain>
    </source>
</reference>
<dbReference type="UniPathway" id="UPA00545">
    <property type="reaction ID" value="UER00823"/>
</dbReference>
<dbReference type="InterPro" id="IPR011050">
    <property type="entry name" value="Pectin_lyase_fold/virulence"/>
</dbReference>
<evidence type="ECO:0000259" key="9">
    <source>
        <dbReference type="SMART" id="SM00856"/>
    </source>
</evidence>
<evidence type="ECO:0000313" key="10">
    <source>
        <dbReference type="EMBL" id="KMZ70653.1"/>
    </source>
</evidence>
<dbReference type="EMBL" id="LFYR01000718">
    <property type="protein sequence ID" value="KMZ70653.1"/>
    <property type="molecule type" value="Genomic_DNA"/>
</dbReference>
<dbReference type="PROSITE" id="PS00503">
    <property type="entry name" value="PECTINESTERASE_2"/>
    <property type="match status" value="1"/>
</dbReference>
<dbReference type="OMA" id="FIHCTLE"/>
<name>A0A0K9PNN0_ZOSMR</name>
<comment type="function">
    <text evidence="7">Acts in the modification of cell walls via demethylesterification of cell wall pectin.</text>
</comment>
<sequence>MVSPAPLSMFFKRKKRFFDRYKSHPITPEMFTQNRKPRIHLLSVAMASISGIFLLVFFIYISPMLDFISTVDVVESSSVVEQACKATRFSSVCKKTIASLPAKSSPQDVILASIASSVSSLATARSIAKAILDVSSDDINRTNAAKNCIDLLRYSKYRLDQASPAVSASKTDDAMAWTSAALLFQYDCFSALKYVNGTKQVDDAMWFLISLQDLTSNALSLMFSYRRFGGDFSKWSPPLTERDGYYWSGSGSSAPVGGGVSFPPDLKKNYNAMVCRNRREIGCFKTVQEAVDSAPEFSGKRFVIYIPAGVYKEIVRVPLEKTNLVFIGDGMGKTVITGSLNHKIAGVTTYNTATVAANGDGFMAKDLTFENNAGPNGQQAVAFRSDSDFSVFVDVEFLGYQDTLYAHSLRQYYKSCRIAGTVDYIFGNSASVFEDCQLLIRTRLKSPEKGESNPVTAHGRTDPAQSTGFVFRNCTVDGTPDYLAVYKKKPAKHRNYLGRPWKEYSRTVFLECHLAEIVTVEGWKPWSGDFALSTLFYGEYRNSGPGANAAKRVSWSNQIPADQISSFSLQNFIQGDTWIPSSNV</sequence>
<keyword evidence="5 7" id="KW-0063">Aspartyl esterase</keyword>
<keyword evidence="4 7" id="KW-0378">Hydrolase</keyword>
<comment type="similarity">
    <text evidence="2">In the N-terminal section; belongs to the PMEI family.</text>
</comment>
<dbReference type="Gene3D" id="2.160.20.10">
    <property type="entry name" value="Single-stranded right-handed beta-helix, Pectin lyase-like"/>
    <property type="match status" value="1"/>
</dbReference>
<organism evidence="10 11">
    <name type="scientific">Zostera marina</name>
    <name type="common">Eelgrass</name>
    <dbReference type="NCBI Taxonomy" id="29655"/>
    <lineage>
        <taxon>Eukaryota</taxon>
        <taxon>Viridiplantae</taxon>
        <taxon>Streptophyta</taxon>
        <taxon>Embryophyta</taxon>
        <taxon>Tracheophyta</taxon>
        <taxon>Spermatophyta</taxon>
        <taxon>Magnoliopsida</taxon>
        <taxon>Liliopsida</taxon>
        <taxon>Zosteraceae</taxon>
        <taxon>Zostera</taxon>
    </lineage>
</organism>
<evidence type="ECO:0000256" key="5">
    <source>
        <dbReference type="ARBA" id="ARBA00023085"/>
    </source>
</evidence>
<dbReference type="SMART" id="SM00856">
    <property type="entry name" value="PMEI"/>
    <property type="match status" value="1"/>
</dbReference>
<comment type="pathway">
    <text evidence="1 7">Glycan metabolism; pectin degradation; 2-dehydro-3-deoxy-D-gluconate from pectin: step 1/5.</text>
</comment>
<dbReference type="EC" id="3.1.1.11" evidence="7"/>
<accession>A0A0K9PNN0</accession>
<keyword evidence="11" id="KW-1185">Reference proteome</keyword>
<keyword evidence="8" id="KW-0472">Membrane</keyword>
<dbReference type="InterPro" id="IPR000070">
    <property type="entry name" value="Pectinesterase_cat"/>
</dbReference>
<dbReference type="SUPFAM" id="SSF101148">
    <property type="entry name" value="Plant invertase/pectin methylesterase inhibitor"/>
    <property type="match status" value="1"/>
</dbReference>
<keyword evidence="7" id="KW-0961">Cell wall biogenesis/degradation</keyword>
<dbReference type="InterPro" id="IPR033131">
    <property type="entry name" value="Pectinesterase_Asp_AS"/>
</dbReference>
<evidence type="ECO:0000256" key="3">
    <source>
        <dbReference type="ARBA" id="ARBA00007786"/>
    </source>
</evidence>
<keyword evidence="8" id="KW-0812">Transmembrane</keyword>
<feature type="domain" description="Pectinesterase inhibitor" evidence="9">
    <location>
        <begin position="75"/>
        <end position="221"/>
    </location>
</feature>
<dbReference type="CDD" id="cd15798">
    <property type="entry name" value="PMEI-like_3"/>
    <property type="match status" value="1"/>
</dbReference>
<comment type="similarity">
    <text evidence="3">In the C-terminal section; belongs to the pectinesterase family.</text>
</comment>
<dbReference type="InterPro" id="IPR035513">
    <property type="entry name" value="Invertase/methylesterase_inhib"/>
</dbReference>
<dbReference type="NCBIfam" id="TIGR01614">
    <property type="entry name" value="PME_inhib"/>
    <property type="match status" value="1"/>
</dbReference>
<evidence type="ECO:0000256" key="8">
    <source>
        <dbReference type="SAM" id="Phobius"/>
    </source>
</evidence>
<keyword evidence="8" id="KW-1133">Transmembrane helix</keyword>
<dbReference type="SUPFAM" id="SSF51126">
    <property type="entry name" value="Pectin lyase-like"/>
    <property type="match status" value="1"/>
</dbReference>
<dbReference type="Pfam" id="PF01095">
    <property type="entry name" value="Pectinesterase"/>
    <property type="match status" value="1"/>
</dbReference>
<dbReference type="OrthoDB" id="2019149at2759"/>
<dbReference type="Pfam" id="PF04043">
    <property type="entry name" value="PMEI"/>
    <property type="match status" value="1"/>
</dbReference>
<evidence type="ECO:0000256" key="2">
    <source>
        <dbReference type="ARBA" id="ARBA00006027"/>
    </source>
</evidence>
<dbReference type="InterPro" id="IPR018040">
    <property type="entry name" value="Pectinesterase_Tyr_AS"/>
</dbReference>
<dbReference type="GO" id="GO:0045490">
    <property type="term" value="P:pectin catabolic process"/>
    <property type="evidence" value="ECO:0007669"/>
    <property type="project" value="UniProtKB-UniRule"/>
</dbReference>
<feature type="transmembrane region" description="Helical" evidence="8">
    <location>
        <begin position="39"/>
        <end position="61"/>
    </location>
</feature>
<keyword evidence="7" id="KW-0964">Secreted</keyword>
<dbReference type="AlphaFoldDB" id="A0A0K9PNN0"/>
<gene>
    <name evidence="10" type="ORF">ZOSMA_196G00020</name>
</gene>
<dbReference type="InterPro" id="IPR012334">
    <property type="entry name" value="Pectin_lyas_fold"/>
</dbReference>
<protein>
    <recommendedName>
        <fullName evidence="7">Pectinesterase</fullName>
        <ecNumber evidence="7">3.1.1.11</ecNumber>
    </recommendedName>
</protein>
<dbReference type="FunFam" id="2.160.20.10:FF:000001">
    <property type="entry name" value="Pectinesterase"/>
    <property type="match status" value="1"/>
</dbReference>
<feature type="active site" evidence="6">
    <location>
        <position position="423"/>
    </location>
</feature>
<comment type="subcellular location">
    <subcellularLocation>
        <location evidence="7">Secreted</location>
        <location evidence="7">Cell wall</location>
    </subcellularLocation>
</comment>
<dbReference type="GO" id="GO:0030599">
    <property type="term" value="F:pectinesterase activity"/>
    <property type="evidence" value="ECO:0000318"/>
    <property type="project" value="GO_Central"/>
</dbReference>
<keyword evidence="7" id="KW-0134">Cell wall</keyword>
<proteinExistence type="inferred from homology"/>
<comment type="catalytic activity">
    <reaction evidence="7">
        <text>[(1-&gt;4)-alpha-D-galacturonosyl methyl ester](n) + n H2O = [(1-&gt;4)-alpha-D-galacturonosyl](n) + n methanol + n H(+)</text>
        <dbReference type="Rhea" id="RHEA:22380"/>
        <dbReference type="Rhea" id="RHEA-COMP:14570"/>
        <dbReference type="Rhea" id="RHEA-COMP:14573"/>
        <dbReference type="ChEBI" id="CHEBI:15377"/>
        <dbReference type="ChEBI" id="CHEBI:15378"/>
        <dbReference type="ChEBI" id="CHEBI:17790"/>
        <dbReference type="ChEBI" id="CHEBI:140522"/>
        <dbReference type="ChEBI" id="CHEBI:140523"/>
        <dbReference type="EC" id="3.1.1.11"/>
    </reaction>
</comment>
<evidence type="ECO:0000256" key="4">
    <source>
        <dbReference type="ARBA" id="ARBA00022801"/>
    </source>
</evidence>